<proteinExistence type="predicted"/>
<accession>A0AAV6UL75</accession>
<evidence type="ECO:0000313" key="3">
    <source>
        <dbReference type="Proteomes" id="UP000827092"/>
    </source>
</evidence>
<comment type="caution">
    <text evidence="2">The sequence shown here is derived from an EMBL/GenBank/DDBJ whole genome shotgun (WGS) entry which is preliminary data.</text>
</comment>
<name>A0AAV6UL75_9ARAC</name>
<reference evidence="2 3" key="1">
    <citation type="journal article" date="2022" name="Nat. Ecol. Evol.">
        <title>A masculinizing supergene underlies an exaggerated male reproductive morph in a spider.</title>
        <authorList>
            <person name="Hendrickx F."/>
            <person name="De Corte Z."/>
            <person name="Sonet G."/>
            <person name="Van Belleghem S.M."/>
            <person name="Kostlbacher S."/>
            <person name="Vangestel C."/>
        </authorList>
    </citation>
    <scope>NUCLEOTIDE SEQUENCE [LARGE SCALE GENOMIC DNA]</scope>
    <source>
        <strain evidence="2">W744_W776</strain>
    </source>
</reference>
<gene>
    <name evidence="2" type="ORF">JTE90_011534</name>
</gene>
<feature type="region of interest" description="Disordered" evidence="1">
    <location>
        <begin position="142"/>
        <end position="167"/>
    </location>
</feature>
<evidence type="ECO:0000313" key="2">
    <source>
        <dbReference type="EMBL" id="KAG8184036.1"/>
    </source>
</evidence>
<dbReference type="AlphaFoldDB" id="A0AAV6UL75"/>
<protein>
    <submittedName>
        <fullName evidence="2">Uncharacterized protein</fullName>
    </submittedName>
</protein>
<evidence type="ECO:0000256" key="1">
    <source>
        <dbReference type="SAM" id="MobiDB-lite"/>
    </source>
</evidence>
<dbReference type="EMBL" id="JAFNEN010000390">
    <property type="protein sequence ID" value="KAG8184036.1"/>
    <property type="molecule type" value="Genomic_DNA"/>
</dbReference>
<organism evidence="2 3">
    <name type="scientific">Oedothorax gibbosus</name>
    <dbReference type="NCBI Taxonomy" id="931172"/>
    <lineage>
        <taxon>Eukaryota</taxon>
        <taxon>Metazoa</taxon>
        <taxon>Ecdysozoa</taxon>
        <taxon>Arthropoda</taxon>
        <taxon>Chelicerata</taxon>
        <taxon>Arachnida</taxon>
        <taxon>Araneae</taxon>
        <taxon>Araneomorphae</taxon>
        <taxon>Entelegynae</taxon>
        <taxon>Araneoidea</taxon>
        <taxon>Linyphiidae</taxon>
        <taxon>Erigoninae</taxon>
        <taxon>Oedothorax</taxon>
    </lineage>
</organism>
<dbReference type="Proteomes" id="UP000827092">
    <property type="component" value="Unassembled WGS sequence"/>
</dbReference>
<sequence length="167" mass="17767">MDSSAINNGMPGVYSGGPCGISIDAAARGEAWHCLSGVYFLWGEKSKDLAALMIPSNSDLKDGICFTFSSLPSSSSSEDQSAVRHAIGETRISVLKLSKAIKINESDPQSQLSPVSRKPLLSKTSQSTIAEVLKRPALCHSGLGTIDRTSRPPCHTQRDPIPPLPHP</sequence>
<keyword evidence="3" id="KW-1185">Reference proteome</keyword>